<dbReference type="Gene3D" id="2.20.100.10">
    <property type="entry name" value="Thrombospondin type-1 (TSP1) repeat"/>
    <property type="match status" value="1"/>
</dbReference>
<dbReference type="PANTHER" id="PTHR13723">
    <property type="entry name" value="ADAMTS A DISINTEGRIN AND METALLOPROTEASE WITH THROMBOSPONDIN MOTIFS PROTEASE"/>
    <property type="match status" value="1"/>
</dbReference>
<keyword evidence="5" id="KW-0378">Hydrolase</keyword>
<dbReference type="InterPro" id="IPR013273">
    <property type="entry name" value="ADAMTS/ADAMTS-like"/>
</dbReference>
<dbReference type="PROSITE" id="PS50215">
    <property type="entry name" value="ADAM_MEPRO"/>
    <property type="match status" value="1"/>
</dbReference>
<evidence type="ECO:0000256" key="9">
    <source>
        <dbReference type="ARBA" id="ARBA00023180"/>
    </source>
</evidence>
<dbReference type="SMART" id="SM00209">
    <property type="entry name" value="TSP1"/>
    <property type="match status" value="1"/>
</dbReference>
<dbReference type="InterPro" id="IPR001590">
    <property type="entry name" value="Peptidase_M12B"/>
</dbReference>
<keyword evidence="8 12" id="KW-1015">Disulfide bond</keyword>
<keyword evidence="9" id="KW-0325">Glycoprotein</keyword>
<evidence type="ECO:0000256" key="6">
    <source>
        <dbReference type="ARBA" id="ARBA00022833"/>
    </source>
</evidence>
<dbReference type="SUPFAM" id="SSF82895">
    <property type="entry name" value="TSP-1 type 1 repeat"/>
    <property type="match status" value="1"/>
</dbReference>
<dbReference type="PANTHER" id="PTHR13723:SF278">
    <property type="entry name" value="ADAM METALLOPEPTIDASE WITH THROMBOSPONDIN TYPE 1 MOTIF A, ISOFORM B"/>
    <property type="match status" value="1"/>
</dbReference>
<comment type="caution">
    <text evidence="13">Lacks conserved residue(s) required for the propagation of feature annotation.</text>
</comment>
<accession>A0AAV8YGA5</accession>
<name>A0AAV8YGA5_9CUCU</name>
<dbReference type="InterPro" id="IPR024079">
    <property type="entry name" value="MetalloPept_cat_dom_sf"/>
</dbReference>
<keyword evidence="3" id="KW-0645">Protease</keyword>
<dbReference type="PRINTS" id="PR01857">
    <property type="entry name" value="ADAMTSFAMILY"/>
</dbReference>
<keyword evidence="4 11" id="KW-0479">Metal-binding</keyword>
<reference evidence="15" key="1">
    <citation type="journal article" date="2023" name="Insect Mol. Biol.">
        <title>Genome sequencing provides insights into the evolution of gene families encoding plant cell wall-degrading enzymes in longhorned beetles.</title>
        <authorList>
            <person name="Shin N.R."/>
            <person name="Okamura Y."/>
            <person name="Kirsch R."/>
            <person name="Pauchet Y."/>
        </authorList>
    </citation>
    <scope>NUCLEOTIDE SEQUENCE</scope>
    <source>
        <strain evidence="15">AMC_N1</strain>
    </source>
</reference>
<dbReference type="Pfam" id="PF00090">
    <property type="entry name" value="TSP_1"/>
    <property type="match status" value="1"/>
</dbReference>
<feature type="disulfide bond" evidence="12">
    <location>
        <begin position="38"/>
        <end position="88"/>
    </location>
</feature>
<protein>
    <recommendedName>
        <fullName evidence="14">Peptidase M12B domain-containing protein</fullName>
    </recommendedName>
</protein>
<keyword evidence="11" id="KW-0106">Calcium</keyword>
<organism evidence="15 16">
    <name type="scientific">Aromia moschata</name>
    <dbReference type="NCBI Taxonomy" id="1265417"/>
    <lineage>
        <taxon>Eukaryota</taxon>
        <taxon>Metazoa</taxon>
        <taxon>Ecdysozoa</taxon>
        <taxon>Arthropoda</taxon>
        <taxon>Hexapoda</taxon>
        <taxon>Insecta</taxon>
        <taxon>Pterygota</taxon>
        <taxon>Neoptera</taxon>
        <taxon>Endopterygota</taxon>
        <taxon>Coleoptera</taxon>
        <taxon>Polyphaga</taxon>
        <taxon>Cucujiformia</taxon>
        <taxon>Chrysomeloidea</taxon>
        <taxon>Cerambycidae</taxon>
        <taxon>Cerambycinae</taxon>
        <taxon>Callichromatini</taxon>
        <taxon>Aromia</taxon>
    </lineage>
</organism>
<evidence type="ECO:0000313" key="15">
    <source>
        <dbReference type="EMBL" id="KAJ8950763.1"/>
    </source>
</evidence>
<feature type="binding site" evidence="11 13">
    <location>
        <position position="114"/>
    </location>
    <ligand>
        <name>Zn(2+)</name>
        <dbReference type="ChEBI" id="CHEBI:29105"/>
        <note>catalytic</note>
    </ligand>
</feature>
<dbReference type="GO" id="GO:0031012">
    <property type="term" value="C:extracellular matrix"/>
    <property type="evidence" value="ECO:0007669"/>
    <property type="project" value="TreeGrafter"/>
</dbReference>
<keyword evidence="16" id="KW-1185">Reference proteome</keyword>
<dbReference type="FunFam" id="2.20.100.10:FF:000006">
    <property type="entry name" value="A disintegrin and metalloproteinase with thrombospondin motifs 1"/>
    <property type="match status" value="1"/>
</dbReference>
<evidence type="ECO:0000256" key="11">
    <source>
        <dbReference type="PIRSR" id="PIRSR613273-2"/>
    </source>
</evidence>
<dbReference type="InterPro" id="IPR000884">
    <property type="entry name" value="TSP1_rpt"/>
</dbReference>
<dbReference type="GO" id="GO:0004222">
    <property type="term" value="F:metalloendopeptidase activity"/>
    <property type="evidence" value="ECO:0007669"/>
    <property type="project" value="InterPro"/>
</dbReference>
<feature type="disulfide bond" evidence="12">
    <location>
        <begin position="246"/>
        <end position="283"/>
    </location>
</feature>
<dbReference type="GO" id="GO:0046872">
    <property type="term" value="F:metal ion binding"/>
    <property type="evidence" value="ECO:0007669"/>
    <property type="project" value="UniProtKB-KW"/>
</dbReference>
<dbReference type="SUPFAM" id="SSF55486">
    <property type="entry name" value="Metalloproteases ('zincins'), catalytic domain"/>
    <property type="match status" value="1"/>
</dbReference>
<dbReference type="InterPro" id="IPR050439">
    <property type="entry name" value="ADAMTS_ADAMTS-like"/>
</dbReference>
<proteinExistence type="predicted"/>
<evidence type="ECO:0000313" key="16">
    <source>
        <dbReference type="Proteomes" id="UP001162162"/>
    </source>
</evidence>
<dbReference type="AlphaFoldDB" id="A0AAV8YGA5"/>
<feature type="disulfide bond" evidence="12">
    <location>
        <begin position="120"/>
        <end position="149"/>
    </location>
</feature>
<dbReference type="InterPro" id="IPR045371">
    <property type="entry name" value="ADAMTS_CR_3"/>
</dbReference>
<dbReference type="InterPro" id="IPR010294">
    <property type="entry name" value="ADAMTS_spacer1"/>
</dbReference>
<comment type="caution">
    <text evidence="15">The sequence shown here is derived from an EMBL/GenBank/DDBJ whole genome shotgun (WGS) entry which is preliminary data.</text>
</comment>
<feature type="disulfide bond" evidence="12">
    <location>
        <begin position="277"/>
        <end position="288"/>
    </location>
</feature>
<feature type="binding site" evidence="11">
    <location>
        <position position="165"/>
    </location>
    <ligand>
        <name>Ca(2+)</name>
        <dbReference type="ChEBI" id="CHEBI:29108"/>
        <label>1</label>
    </ligand>
</feature>
<comment type="cofactor">
    <cofactor evidence="11">
        <name>Zn(2+)</name>
        <dbReference type="ChEBI" id="CHEBI:29105"/>
    </cofactor>
    <text evidence="11">Binds 1 zinc ion per subunit.</text>
</comment>
<feature type="disulfide bond" evidence="12">
    <location>
        <begin position="327"/>
        <end position="339"/>
    </location>
</feature>
<feature type="domain" description="Peptidase M12B" evidence="14">
    <location>
        <begin position="34"/>
        <end position="170"/>
    </location>
</feature>
<dbReference type="Gene3D" id="2.60.120.830">
    <property type="match status" value="1"/>
</dbReference>
<dbReference type="Gene3D" id="3.40.1620.60">
    <property type="match status" value="1"/>
</dbReference>
<dbReference type="GO" id="GO:0005576">
    <property type="term" value="C:extracellular region"/>
    <property type="evidence" value="ECO:0007669"/>
    <property type="project" value="UniProtKB-SubCell"/>
</dbReference>
<feature type="disulfide bond" evidence="12">
    <location>
        <begin position="62"/>
        <end position="71"/>
    </location>
</feature>
<dbReference type="Pfam" id="PF01421">
    <property type="entry name" value="Reprolysin"/>
    <property type="match status" value="1"/>
</dbReference>
<dbReference type="GO" id="GO:0006508">
    <property type="term" value="P:proteolysis"/>
    <property type="evidence" value="ECO:0007669"/>
    <property type="project" value="UniProtKB-KW"/>
</dbReference>
<comment type="subcellular location">
    <subcellularLocation>
        <location evidence="1">Secreted</location>
    </subcellularLocation>
</comment>
<evidence type="ECO:0000259" key="14">
    <source>
        <dbReference type="PROSITE" id="PS50215"/>
    </source>
</evidence>
<keyword evidence="7" id="KW-0482">Metalloprotease</keyword>
<evidence type="ECO:0000256" key="12">
    <source>
        <dbReference type="PIRSR" id="PIRSR613273-3"/>
    </source>
</evidence>
<evidence type="ECO:0000256" key="13">
    <source>
        <dbReference type="PROSITE-ProRule" id="PRU00276"/>
    </source>
</evidence>
<feature type="binding site" evidence="11">
    <location>
        <position position="51"/>
    </location>
    <ligand>
        <name>Ca(2+)</name>
        <dbReference type="ChEBI" id="CHEBI:29108"/>
        <label>1</label>
    </ligand>
</feature>
<dbReference type="InterPro" id="IPR036383">
    <property type="entry name" value="TSP1_rpt_sf"/>
</dbReference>
<evidence type="ECO:0000256" key="8">
    <source>
        <dbReference type="ARBA" id="ARBA00023157"/>
    </source>
</evidence>
<evidence type="ECO:0000256" key="2">
    <source>
        <dbReference type="ARBA" id="ARBA00022525"/>
    </source>
</evidence>
<evidence type="ECO:0000256" key="5">
    <source>
        <dbReference type="ARBA" id="ARBA00022801"/>
    </source>
</evidence>
<sequence length="672" mass="74870">MVPRLRSHRAAKGIALDLEPLQVSPIHKTFQHMLRKFCVWQHQSITDKTHDVALLLSRNMICKNATSKDSCTTLGVAEVGSMCRKTGCAIVRDKGLFTSYTIAHEIGHTLSMPHDEDKKCEQFNKGFVHNSIMNKMPKYDTTPLLWSPCSRHFATDFLDSNKARCLYTPPSKNYVTSSYLSVLPGDKFEVDRQCDMEFGSGSKICPYQVHSVCCDIQNAHCDLADSNRVSTSPLSANLNSGHLPVCEHLWCTTNNGSSTSNGGCKTQWSPWAEGTKCGPNSWCYQRKCVPKNKEDVIPIDGGWGPWQEFGPCSRTCGGGIKASHRNCDSPVPINGGTYCTGESVRYISCNTMDCEAGTDDFRALQCAAFNGITKNLPNLTSTVEWVPKYGLENPEDFCRLYCRPKKSSAYYLLKDKVLDGTKCGLTSFNICINGICRPGGCDNKLESKMALGKFFVILNRINDDCGICGGDNSHCQEVSGTYDKLAPTSGYNSVVKIPKGSSNINITQSSYPYRIDENYLALVDGQTKEYILNGNYIAVTHETDIVFGSLIIKYSGTNATPEWITTPKNHKLTKDLWLEVLSVGNLTSPRITYKYIINRDQAPSFCNNGNFCKISKLNDYYTLLHQPYWHHQGMIIAGDWMLIIDAYCTRGGSRILLPTTLPNLDLTLYTLW</sequence>
<dbReference type="PROSITE" id="PS50092">
    <property type="entry name" value="TSP1"/>
    <property type="match status" value="1"/>
</dbReference>
<dbReference type="GO" id="GO:0030198">
    <property type="term" value="P:extracellular matrix organization"/>
    <property type="evidence" value="ECO:0007669"/>
    <property type="project" value="InterPro"/>
</dbReference>
<evidence type="ECO:0000256" key="10">
    <source>
        <dbReference type="PIRSR" id="PIRSR613273-1"/>
    </source>
</evidence>
<dbReference type="Pfam" id="PF05986">
    <property type="entry name" value="ADAMTS_spacer1"/>
    <property type="match status" value="1"/>
</dbReference>
<feature type="disulfide bond" evidence="12">
    <location>
        <begin position="316"/>
        <end position="354"/>
    </location>
</feature>
<dbReference type="Pfam" id="PF19236">
    <property type="entry name" value="ADAMTS_CR_3"/>
    <property type="match status" value="1"/>
</dbReference>
<dbReference type="Pfam" id="PF17771">
    <property type="entry name" value="ADAMTS_CR_2"/>
    <property type="match status" value="1"/>
</dbReference>
<feature type="disulfide bond" evidence="12">
    <location>
        <begin position="83"/>
        <end position="165"/>
    </location>
</feature>
<keyword evidence="6 11" id="KW-0862">Zinc</keyword>
<keyword evidence="2" id="KW-0964">Secreted</keyword>
<dbReference type="InterPro" id="IPR041645">
    <property type="entry name" value="ADAMTS_CR_2"/>
</dbReference>
<gene>
    <name evidence="15" type="ORF">NQ318_011256</name>
</gene>
<evidence type="ECO:0000256" key="3">
    <source>
        <dbReference type="ARBA" id="ARBA00022670"/>
    </source>
</evidence>
<feature type="binding site" evidence="11 13">
    <location>
        <position position="108"/>
    </location>
    <ligand>
        <name>Zn(2+)</name>
        <dbReference type="ChEBI" id="CHEBI:29105"/>
        <note>catalytic</note>
    </ligand>
</feature>
<feature type="binding site" evidence="11 13">
    <location>
        <position position="104"/>
    </location>
    <ligand>
        <name>Zn(2+)</name>
        <dbReference type="ChEBI" id="CHEBI:29105"/>
        <note>catalytic</note>
    </ligand>
</feature>
<feature type="active site" evidence="10 13">
    <location>
        <position position="105"/>
    </location>
</feature>
<evidence type="ECO:0000256" key="4">
    <source>
        <dbReference type="ARBA" id="ARBA00022723"/>
    </source>
</evidence>
<evidence type="ECO:0000256" key="1">
    <source>
        <dbReference type="ARBA" id="ARBA00004613"/>
    </source>
</evidence>
<feature type="disulfide bond" evidence="12">
    <location>
        <begin position="312"/>
        <end position="349"/>
    </location>
</feature>
<dbReference type="EMBL" id="JAPWTK010000095">
    <property type="protein sequence ID" value="KAJ8950763.1"/>
    <property type="molecule type" value="Genomic_DNA"/>
</dbReference>
<evidence type="ECO:0000256" key="7">
    <source>
        <dbReference type="ARBA" id="ARBA00023049"/>
    </source>
</evidence>
<dbReference type="Proteomes" id="UP001162162">
    <property type="component" value="Unassembled WGS sequence"/>
</dbReference>
<feature type="disulfide bond" evidence="12">
    <location>
        <begin position="194"/>
        <end position="251"/>
    </location>
</feature>
<feature type="disulfide bond" evidence="12">
    <location>
        <begin position="205"/>
        <end position="264"/>
    </location>
</feature>
<dbReference type="Gene3D" id="3.40.390.10">
    <property type="entry name" value="Collagenase (Catalytic Domain)"/>
    <property type="match status" value="1"/>
</dbReference>